<dbReference type="AlphaFoldDB" id="A0A1G9LNS8"/>
<proteinExistence type="predicted"/>
<accession>A0A1G9LNS8</accession>
<dbReference type="Gene3D" id="1.10.1220.10">
    <property type="entry name" value="Met repressor-like"/>
    <property type="match status" value="1"/>
</dbReference>
<evidence type="ECO:0000313" key="1">
    <source>
        <dbReference type="EMBL" id="SDL63421.1"/>
    </source>
</evidence>
<dbReference type="InterPro" id="IPR010985">
    <property type="entry name" value="Ribbon_hlx_hlx"/>
</dbReference>
<keyword evidence="2" id="KW-1185">Reference proteome</keyword>
<sequence>MTIRTTDELVDRVRTAANRLGRSMNEYVVAVLGAATDPDLAGDDAERIRERLARAGLLASTGETRRRPDADAVAEARAAAGRGTLLSDIVTSDRT</sequence>
<reference evidence="2" key="1">
    <citation type="submission" date="2016-10" db="EMBL/GenBank/DDBJ databases">
        <authorList>
            <person name="Varghese N."/>
            <person name="Submissions S."/>
        </authorList>
    </citation>
    <scope>NUCLEOTIDE SEQUENCE [LARGE SCALE GENOMIC DNA]</scope>
    <source>
        <strain evidence="2">DSM 45419</strain>
    </source>
</reference>
<name>A0A1G9LNS8_9ACTN</name>
<dbReference type="SUPFAM" id="SSF47598">
    <property type="entry name" value="Ribbon-helix-helix"/>
    <property type="match status" value="1"/>
</dbReference>
<dbReference type="Proteomes" id="UP000198680">
    <property type="component" value="Unassembled WGS sequence"/>
</dbReference>
<evidence type="ECO:0000313" key="2">
    <source>
        <dbReference type="Proteomes" id="UP000198680"/>
    </source>
</evidence>
<dbReference type="GO" id="GO:0006355">
    <property type="term" value="P:regulation of DNA-templated transcription"/>
    <property type="evidence" value="ECO:0007669"/>
    <property type="project" value="InterPro"/>
</dbReference>
<dbReference type="InterPro" id="IPR013321">
    <property type="entry name" value="Arc_rbn_hlx_hlx"/>
</dbReference>
<gene>
    <name evidence="1" type="ORF">SAMN05660642_00505</name>
</gene>
<protein>
    <submittedName>
        <fullName evidence="1">Uncharacterized protein</fullName>
    </submittedName>
</protein>
<dbReference type="EMBL" id="FNHE01000001">
    <property type="protein sequence ID" value="SDL63421.1"/>
    <property type="molecule type" value="Genomic_DNA"/>
</dbReference>
<organism evidence="1 2">
    <name type="scientific">Geodermatophilus siccatus</name>
    <dbReference type="NCBI Taxonomy" id="1137991"/>
    <lineage>
        <taxon>Bacteria</taxon>
        <taxon>Bacillati</taxon>
        <taxon>Actinomycetota</taxon>
        <taxon>Actinomycetes</taxon>
        <taxon>Geodermatophilales</taxon>
        <taxon>Geodermatophilaceae</taxon>
        <taxon>Geodermatophilus</taxon>
    </lineage>
</organism>
<dbReference type="STRING" id="1137991.SAMN05660642_00505"/>